<keyword evidence="2" id="KW-0970">Cilium biogenesis/degradation</keyword>
<dbReference type="InterPro" id="IPR043016">
    <property type="entry name" value="IFT81_N_sf"/>
</dbReference>
<dbReference type="InterPro" id="IPR041146">
    <property type="entry name" value="IFT81_CH"/>
</dbReference>
<reference evidence="10" key="1">
    <citation type="submission" date="2025-08" db="UniProtKB">
        <authorList>
            <consortium name="RefSeq"/>
        </authorList>
    </citation>
    <scope>IDENTIFICATION</scope>
    <source>
        <tissue evidence="10">Whole Larva</tissue>
    </source>
</reference>
<feature type="non-terminal residue" evidence="10">
    <location>
        <position position="547"/>
    </location>
</feature>
<evidence type="ECO:0000313" key="10">
    <source>
        <dbReference type="RefSeq" id="XP_017768169.1"/>
    </source>
</evidence>
<protein>
    <submittedName>
        <fullName evidence="10">Intraflagellar transport protein 81 homolog</fullName>
    </submittedName>
</protein>
<gene>
    <name evidence="10" type="primary">LOC108556529</name>
</gene>
<dbReference type="RefSeq" id="XP_017768169.1">
    <property type="nucleotide sequence ID" value="XM_017912680.1"/>
</dbReference>
<evidence type="ECO:0000256" key="3">
    <source>
        <dbReference type="ARBA" id="ARBA00023054"/>
    </source>
</evidence>
<keyword evidence="3 7" id="KW-0175">Coiled coil</keyword>
<evidence type="ECO:0000313" key="9">
    <source>
        <dbReference type="Proteomes" id="UP000695000"/>
    </source>
</evidence>
<keyword evidence="5" id="KW-0966">Cell projection</keyword>
<feature type="domain" description="IFT81 calponin homology" evidence="8">
    <location>
        <begin position="2"/>
        <end position="119"/>
    </location>
</feature>
<dbReference type="Proteomes" id="UP000695000">
    <property type="component" value="Unplaced"/>
</dbReference>
<comment type="similarity">
    <text evidence="6">Belongs to the IFT81 family.</text>
</comment>
<evidence type="ECO:0000256" key="5">
    <source>
        <dbReference type="ARBA" id="ARBA00023273"/>
    </source>
</evidence>
<name>A0ABM1M0R9_NICVS</name>
<evidence type="ECO:0000259" key="8">
    <source>
        <dbReference type="Pfam" id="PF18383"/>
    </source>
</evidence>
<evidence type="ECO:0000256" key="7">
    <source>
        <dbReference type="SAM" id="Coils"/>
    </source>
</evidence>
<sequence>MEKLQFITRELNRLFGLDHNCSSFNSLGSSQLLQIVVDVMVHLQLTTDTHSENPAYVILSILNSIKYTPDGNTINPEDFRNGLIEGQKNVVHPILHFMLTNQKAVKKRHYLSQFVKKIEVPEECRDDSHGRYEQAIELFWETYKENQKYQQLASETSELQEDMCKMRSDLKNLNARIQQQKSKLSQENIDGKRFESIKTFSRELKHSNKLQKQLTEESLKLSNLEQIYSALNCRKRITSLEDLLEQSERHQETVDNLKKALILMESEKEIYSKVENEINPNNYELDYLENQIEEIQTTINLSANNRDSTCEVFINQLKTFAKKKQQISKQIAKGKNLKDYVTKLRETSVDYKKLKIQWNGLQAELGVLQRTMDILKLDNPELSDFREVASPKSRDEIKAKSRGYEKLRNDALIVEIEYRRVKESYDCVKADWEEAKATFDAAVGGLGEDIEILSTNYSNVQDMIEMEMETLNRCVEEAEKFKECLLKFSQAEIEAGDETYLEVVKDKLKVLEMTRFDLVKKMDAKNEKNRSLQQEILQIRGCIEMIN</sequence>
<evidence type="ECO:0000256" key="1">
    <source>
        <dbReference type="ARBA" id="ARBA00004138"/>
    </source>
</evidence>
<keyword evidence="4" id="KW-0969">Cilium</keyword>
<evidence type="ECO:0000256" key="6">
    <source>
        <dbReference type="ARBA" id="ARBA00043983"/>
    </source>
</evidence>
<accession>A0ABM1M0R9</accession>
<keyword evidence="9" id="KW-1185">Reference proteome</keyword>
<feature type="coiled-coil region" evidence="7">
    <location>
        <begin position="167"/>
        <end position="305"/>
    </location>
</feature>
<comment type="subcellular location">
    <subcellularLocation>
        <location evidence="1">Cell projection</location>
        <location evidence="1">Cilium</location>
    </subcellularLocation>
</comment>
<dbReference type="Gene3D" id="1.10.418.70">
    <property type="entry name" value="Intraflagellar transport protein 81, N-terminal domain"/>
    <property type="match status" value="1"/>
</dbReference>
<evidence type="ECO:0000256" key="2">
    <source>
        <dbReference type="ARBA" id="ARBA00022794"/>
    </source>
</evidence>
<evidence type="ECO:0000256" key="4">
    <source>
        <dbReference type="ARBA" id="ARBA00023069"/>
    </source>
</evidence>
<dbReference type="PANTHER" id="PTHR15614">
    <property type="entry name" value="INTRAFLAGELLAR TRANSPORT PROTEIN 81 HOMOLOG"/>
    <property type="match status" value="1"/>
</dbReference>
<dbReference type="InterPro" id="IPR029600">
    <property type="entry name" value="IFT81"/>
</dbReference>
<dbReference type="Pfam" id="PF18383">
    <property type="entry name" value="IFT81_CH"/>
    <property type="match status" value="1"/>
</dbReference>
<proteinExistence type="inferred from homology"/>
<organism evidence="9 10">
    <name type="scientific">Nicrophorus vespilloides</name>
    <name type="common">Boreal carrion beetle</name>
    <dbReference type="NCBI Taxonomy" id="110193"/>
    <lineage>
        <taxon>Eukaryota</taxon>
        <taxon>Metazoa</taxon>
        <taxon>Ecdysozoa</taxon>
        <taxon>Arthropoda</taxon>
        <taxon>Hexapoda</taxon>
        <taxon>Insecta</taxon>
        <taxon>Pterygota</taxon>
        <taxon>Neoptera</taxon>
        <taxon>Endopterygota</taxon>
        <taxon>Coleoptera</taxon>
        <taxon>Polyphaga</taxon>
        <taxon>Staphyliniformia</taxon>
        <taxon>Silphidae</taxon>
        <taxon>Nicrophorinae</taxon>
        <taxon>Nicrophorus</taxon>
    </lineage>
</organism>
<dbReference type="PANTHER" id="PTHR15614:SF2">
    <property type="entry name" value="INTRAFLAGELLAR TRANSPORT PROTEIN 81 HOMOLOG"/>
    <property type="match status" value="1"/>
</dbReference>
<dbReference type="GeneID" id="108556529"/>